<reference evidence="1 2" key="1">
    <citation type="journal article" date="2018" name="Syst. Appl. Microbiol.">
        <title>Corynebacterium heidelbergense sp. nov., isolated from the preen glands of Egyptian geese (Alopochen aegyptiacus).</title>
        <authorList>
            <person name="Braun M.S."/>
            <person name="Wang E."/>
            <person name="Zimmermann S."/>
            <person name="Wink M."/>
        </authorList>
    </citation>
    <scope>NUCLEOTIDE SEQUENCE [LARGE SCALE GENOMIC DNA]</scope>
    <source>
        <strain evidence="1 2">DSM 104638</strain>
    </source>
</reference>
<accession>A0A364VAD8</accession>
<sequence length="71" mass="7228">MPSGECPASSFTRVISAGTRIEPGANFSAPPLVRPNSSHGRIMPRMVRADSATIGGDCTAGVNVSVVVVMG</sequence>
<organism evidence="1 2">
    <name type="scientific">Corynebacterium heidelbergense</name>
    <dbReference type="NCBI Taxonomy" id="2055947"/>
    <lineage>
        <taxon>Bacteria</taxon>
        <taxon>Bacillati</taxon>
        <taxon>Actinomycetota</taxon>
        <taxon>Actinomycetes</taxon>
        <taxon>Mycobacteriales</taxon>
        <taxon>Corynebacteriaceae</taxon>
        <taxon>Corynebacterium</taxon>
    </lineage>
</organism>
<evidence type="ECO:0000313" key="2">
    <source>
        <dbReference type="Proteomes" id="UP000251047"/>
    </source>
</evidence>
<dbReference type="Proteomes" id="UP000251047">
    <property type="component" value="Unassembled WGS sequence"/>
</dbReference>
<dbReference type="AlphaFoldDB" id="A0A364VAD8"/>
<gene>
    <name evidence="1" type="ORF">CWC39_07985</name>
</gene>
<protein>
    <submittedName>
        <fullName evidence="1">Uncharacterized protein</fullName>
    </submittedName>
</protein>
<comment type="caution">
    <text evidence="1">The sequence shown here is derived from an EMBL/GenBank/DDBJ whole genome shotgun (WGS) entry which is preliminary data.</text>
</comment>
<dbReference type="EMBL" id="PHQP01000065">
    <property type="protein sequence ID" value="RAV33536.1"/>
    <property type="molecule type" value="Genomic_DNA"/>
</dbReference>
<evidence type="ECO:0000313" key="1">
    <source>
        <dbReference type="EMBL" id="RAV33536.1"/>
    </source>
</evidence>
<proteinExistence type="predicted"/>
<name>A0A364VAD8_9CORY</name>